<dbReference type="GO" id="GO:0007188">
    <property type="term" value="P:adenylate cyclase-modulating G protein-coupled receptor signaling pathway"/>
    <property type="evidence" value="ECO:0007669"/>
    <property type="project" value="TreeGrafter"/>
</dbReference>
<dbReference type="GO" id="GO:0046872">
    <property type="term" value="F:metal ion binding"/>
    <property type="evidence" value="ECO:0007669"/>
    <property type="project" value="UniProtKB-KW"/>
</dbReference>
<proteinExistence type="predicted"/>
<feature type="binding site" evidence="6">
    <location>
        <position position="457"/>
    </location>
    <ligand>
        <name>Mg(2+)</name>
        <dbReference type="ChEBI" id="CHEBI:18420"/>
    </ligand>
</feature>
<feature type="region of interest" description="Disordered" evidence="7">
    <location>
        <begin position="255"/>
        <end position="275"/>
    </location>
</feature>
<feature type="binding site" evidence="5">
    <location>
        <begin position="451"/>
        <end position="457"/>
    </location>
    <ligand>
        <name>GTP</name>
        <dbReference type="ChEBI" id="CHEBI:37565"/>
    </ligand>
</feature>
<dbReference type="Pfam" id="PF00503">
    <property type="entry name" value="G-alpha"/>
    <property type="match status" value="2"/>
</dbReference>
<dbReference type="PANTHER" id="PTHR10218">
    <property type="entry name" value="GTP-BINDING PROTEIN ALPHA SUBUNIT"/>
    <property type="match status" value="1"/>
</dbReference>
<dbReference type="InterPro" id="IPR027417">
    <property type="entry name" value="P-loop_NTPase"/>
</dbReference>
<sequence length="663" mass="73939">MSPTVDLQPTASRTMPNLRSRHDQSLWPPALDHPDESVEEKARRAALDHEARLTSERIDKDLSLEQSKIKKNSTVKILLLGQSESGKSTTLRNFQLSLAPRAFQADAESWRTVIHLNLLISVNYLLDILKSSLRSDSVPELLMPYPTNSTPSKQLIEREKAQLRCLDGTLGYPSSSALGSGRSSSSYSTELRRLMLSLMPLKSIETTLRQRLGAEQPPQHKSGPSSTSLAREAITNRTRALTPISFSAYKPPTEPFVRPASAQSHSSGSSGSIRSRVLGLRRHSISSSATSTTSSIYTPAPVDFSNAYGICEPSSSAMTREGRLARRSSKLHSLVDSFAVKVRGSTGWKRRARIPDYDGNRALPGRSADSEHISPRSSFDEMSEQDKRELLAARQIIQVFGEDIDRLWRHDDVQSLLKRLDIRLEGQSGFFLNDIMRVTAHDYVPTTADILRARLSTTGVEEHKLVLESGPEAGKEWTIYDVGGFRSQRAAWAPFFDSMNAIIFLAPISSFDEWLLEDPSVNRLEDTFHLWRTICANRLLSSVEFILFLNKYDVLRAKLKNGARFSDYVVNYNDDGGKLNDADSISKYMLATFNAAHKQMSPKPRKLRAYLTSVIVSLAIAFAEEKKLKDLLLCLQDSRATSKVVHHISEQVLIGHLSGVSVL</sequence>
<dbReference type="SUPFAM" id="SSF52540">
    <property type="entry name" value="P-loop containing nucleoside triphosphate hydrolases"/>
    <property type="match status" value="1"/>
</dbReference>
<evidence type="ECO:0000256" key="6">
    <source>
        <dbReference type="PIRSR" id="PIRSR601019-2"/>
    </source>
</evidence>
<keyword evidence="9" id="KW-1185">Reference proteome</keyword>
<evidence type="ECO:0000313" key="8">
    <source>
        <dbReference type="EMBL" id="THH08173.1"/>
    </source>
</evidence>
<evidence type="ECO:0000256" key="3">
    <source>
        <dbReference type="ARBA" id="ARBA00023134"/>
    </source>
</evidence>
<feature type="region of interest" description="Disordered" evidence="7">
    <location>
        <begin position="1"/>
        <end position="34"/>
    </location>
</feature>
<dbReference type="Gene3D" id="3.40.50.300">
    <property type="entry name" value="P-loop containing nucleotide triphosphate hydrolases"/>
    <property type="match status" value="2"/>
</dbReference>
<feature type="compositionally biased region" description="Low complexity" evidence="7">
    <location>
        <begin position="260"/>
        <end position="275"/>
    </location>
</feature>
<name>A0A4V3XD30_9AGAM</name>
<protein>
    <recommendedName>
        <fullName evidence="10">G-alpha-domain-containing protein</fullName>
    </recommendedName>
</protein>
<gene>
    <name evidence="8" type="ORF">EW145_g2884</name>
</gene>
<accession>A0A4V3XD30</accession>
<dbReference type="InterPro" id="IPR001019">
    <property type="entry name" value="Gprotein_alpha_su"/>
</dbReference>
<dbReference type="GO" id="GO:0001664">
    <property type="term" value="F:G protein-coupled receptor binding"/>
    <property type="evidence" value="ECO:0007669"/>
    <property type="project" value="TreeGrafter"/>
</dbReference>
<feature type="compositionally biased region" description="Polar residues" evidence="7">
    <location>
        <begin position="1"/>
        <end position="17"/>
    </location>
</feature>
<dbReference type="GO" id="GO:0005737">
    <property type="term" value="C:cytoplasm"/>
    <property type="evidence" value="ECO:0007669"/>
    <property type="project" value="TreeGrafter"/>
</dbReference>
<evidence type="ECO:0008006" key="10">
    <source>
        <dbReference type="Google" id="ProtNLM"/>
    </source>
</evidence>
<organism evidence="8 9">
    <name type="scientific">Phellinidium pouzarii</name>
    <dbReference type="NCBI Taxonomy" id="167371"/>
    <lineage>
        <taxon>Eukaryota</taxon>
        <taxon>Fungi</taxon>
        <taxon>Dikarya</taxon>
        <taxon>Basidiomycota</taxon>
        <taxon>Agaricomycotina</taxon>
        <taxon>Agaricomycetes</taxon>
        <taxon>Hymenochaetales</taxon>
        <taxon>Hymenochaetaceae</taxon>
        <taxon>Phellinidium</taxon>
    </lineage>
</organism>
<dbReference type="AlphaFoldDB" id="A0A4V3XD30"/>
<dbReference type="EMBL" id="SGPK01000110">
    <property type="protein sequence ID" value="THH08173.1"/>
    <property type="molecule type" value="Genomic_DNA"/>
</dbReference>
<dbReference type="OrthoDB" id="5817230at2759"/>
<keyword evidence="1 6" id="KW-0479">Metal-binding</keyword>
<dbReference type="GO" id="GO:0005525">
    <property type="term" value="F:GTP binding"/>
    <property type="evidence" value="ECO:0007669"/>
    <property type="project" value="UniProtKB-KW"/>
</dbReference>
<evidence type="ECO:0000313" key="9">
    <source>
        <dbReference type="Proteomes" id="UP000308199"/>
    </source>
</evidence>
<evidence type="ECO:0000256" key="7">
    <source>
        <dbReference type="SAM" id="MobiDB-lite"/>
    </source>
</evidence>
<feature type="binding site" evidence="5">
    <location>
        <begin position="550"/>
        <end position="553"/>
    </location>
    <ligand>
        <name>GTP</name>
        <dbReference type="ChEBI" id="CHEBI:37565"/>
    </ligand>
</feature>
<dbReference type="GO" id="GO:0005834">
    <property type="term" value="C:heterotrimeric G-protein complex"/>
    <property type="evidence" value="ECO:0007669"/>
    <property type="project" value="TreeGrafter"/>
</dbReference>
<keyword evidence="4" id="KW-0807">Transducer</keyword>
<dbReference type="FunFam" id="3.40.50.300:FF:000692">
    <property type="entry name" value="Guanine nucleotide-binding protein subunit alpha"/>
    <property type="match status" value="1"/>
</dbReference>
<evidence type="ECO:0000256" key="2">
    <source>
        <dbReference type="ARBA" id="ARBA00022741"/>
    </source>
</evidence>
<dbReference type="InterPro" id="IPR011025">
    <property type="entry name" value="GproteinA_insert"/>
</dbReference>
<dbReference type="PANTHER" id="PTHR10218:SF360">
    <property type="entry name" value="GUANINE NUCLEOTIDE-BINDING PROTEIN SUBUNIT ALPHA HOMOLOG"/>
    <property type="match status" value="1"/>
</dbReference>
<evidence type="ECO:0000256" key="4">
    <source>
        <dbReference type="ARBA" id="ARBA00023224"/>
    </source>
</evidence>
<dbReference type="Proteomes" id="UP000308199">
    <property type="component" value="Unassembled WGS sequence"/>
</dbReference>
<dbReference type="GO" id="GO:0031683">
    <property type="term" value="F:G-protein beta/gamma-subunit complex binding"/>
    <property type="evidence" value="ECO:0007669"/>
    <property type="project" value="InterPro"/>
</dbReference>
<keyword evidence="3 5" id="KW-0342">GTP-binding</keyword>
<reference evidence="8 9" key="1">
    <citation type="submission" date="2019-02" db="EMBL/GenBank/DDBJ databases">
        <title>Genome sequencing of the rare red list fungi Phellinidium pouzarii.</title>
        <authorList>
            <person name="Buettner E."/>
            <person name="Kellner H."/>
        </authorList>
    </citation>
    <scope>NUCLEOTIDE SEQUENCE [LARGE SCALE GENOMIC DNA]</scope>
    <source>
        <strain evidence="8 9">DSM 108285</strain>
    </source>
</reference>
<keyword evidence="2 5" id="KW-0547">Nucleotide-binding</keyword>
<feature type="region of interest" description="Disordered" evidence="7">
    <location>
        <begin position="359"/>
        <end position="384"/>
    </location>
</feature>
<dbReference type="SMART" id="SM00275">
    <property type="entry name" value="G_alpha"/>
    <property type="match status" value="1"/>
</dbReference>
<comment type="caution">
    <text evidence="8">The sequence shown here is derived from an EMBL/GenBank/DDBJ whole genome shotgun (WGS) entry which is preliminary data.</text>
</comment>
<keyword evidence="6" id="KW-0460">Magnesium</keyword>
<dbReference type="PROSITE" id="PS51882">
    <property type="entry name" value="G_ALPHA"/>
    <property type="match status" value="1"/>
</dbReference>
<dbReference type="GO" id="GO:0003924">
    <property type="term" value="F:GTPase activity"/>
    <property type="evidence" value="ECO:0007669"/>
    <property type="project" value="InterPro"/>
</dbReference>
<evidence type="ECO:0000256" key="5">
    <source>
        <dbReference type="PIRSR" id="PIRSR601019-1"/>
    </source>
</evidence>
<evidence type="ECO:0000256" key="1">
    <source>
        <dbReference type="ARBA" id="ARBA00022723"/>
    </source>
</evidence>
<dbReference type="SUPFAM" id="SSF47895">
    <property type="entry name" value="Transducin (alpha subunit), insertion domain"/>
    <property type="match status" value="1"/>
</dbReference>